<accession>A0AA39XDT4</accession>
<dbReference type="PRINTS" id="PR00411">
    <property type="entry name" value="PNDRDTASEI"/>
</dbReference>
<dbReference type="Proteomes" id="UP001175000">
    <property type="component" value="Unassembled WGS sequence"/>
</dbReference>
<dbReference type="InterPro" id="IPR051820">
    <property type="entry name" value="FAD-binding_MO"/>
</dbReference>
<dbReference type="EMBL" id="JAULSU010000001">
    <property type="protein sequence ID" value="KAK0631335.1"/>
    <property type="molecule type" value="Genomic_DNA"/>
</dbReference>
<gene>
    <name evidence="6" type="ORF">B0T14DRAFT_501526</name>
</gene>
<evidence type="ECO:0000256" key="3">
    <source>
        <dbReference type="ARBA" id="ARBA00022827"/>
    </source>
</evidence>
<keyword evidence="3" id="KW-0274">FAD</keyword>
<dbReference type="GO" id="GO:0050660">
    <property type="term" value="F:flavin adenine dinucleotide binding"/>
    <property type="evidence" value="ECO:0007669"/>
    <property type="project" value="InterPro"/>
</dbReference>
<keyword evidence="4" id="KW-0560">Oxidoreductase</keyword>
<evidence type="ECO:0000313" key="7">
    <source>
        <dbReference type="Proteomes" id="UP001175000"/>
    </source>
</evidence>
<evidence type="ECO:0000256" key="2">
    <source>
        <dbReference type="ARBA" id="ARBA00022630"/>
    </source>
</evidence>
<keyword evidence="2" id="KW-0285">Flavoprotein</keyword>
<dbReference type="InterPro" id="IPR036188">
    <property type="entry name" value="FAD/NAD-bd_sf"/>
</dbReference>
<dbReference type="PANTHER" id="PTHR43872:SF1">
    <property type="entry name" value="MONOOXYGENASE, PUTATIVE (AFU_ORTHOLOGUE AFUA_8G02570)-RELATED"/>
    <property type="match status" value="1"/>
</dbReference>
<comment type="cofactor">
    <cofactor evidence="1">
        <name>FAD</name>
        <dbReference type="ChEBI" id="CHEBI:57692"/>
    </cofactor>
</comment>
<evidence type="ECO:0000256" key="1">
    <source>
        <dbReference type="ARBA" id="ARBA00001974"/>
    </source>
</evidence>
<sequence length="498" mass="56334">MEPDSTVDIVIIGAGLSGINAAYRLQKELPHRSSTILESRSRIGGTWDFWKYPGARTDSSMVMFGFEWYPWRGETRMAEAHAIRQYIEDAAVSEGIDRKIQFGHRVTSMSWSSEEQRWTLEVGASTANGSVTKKVIKAWFVMGASGYYSYEEALPAEIPGIENFAGEVVHPQFWDENIDYNNKRVVVIGSGATAITLIPALAKTAAKVIMLQRSPTYVFSLARKLPVYFWSKFLPASWTDWLNWWMGMFTELFFTTTFKHFPKFARNFVREDMRKRLPKGFDVDRHFDPRYNVLDQRLCYCPSGDFFKAFHKPNTEVVTDIIRAVTETGIQLKSGQTIEADMIITATGLYLQLLNGISVFVNGVQVDQTLGQRYVWQGAMVEGIPNAGLLIGYVATSWTPGADVRARQLIKVIKRMERTGATSMTPVADEKQRKGFPKTSCMPLSSTYVVAGRERIPMSAFVGPWRFGMNWASDIWNLMFGSITAGARYTYPRKDKTA</sequence>
<organism evidence="6 7">
    <name type="scientific">Immersiella caudata</name>
    <dbReference type="NCBI Taxonomy" id="314043"/>
    <lineage>
        <taxon>Eukaryota</taxon>
        <taxon>Fungi</taxon>
        <taxon>Dikarya</taxon>
        <taxon>Ascomycota</taxon>
        <taxon>Pezizomycotina</taxon>
        <taxon>Sordariomycetes</taxon>
        <taxon>Sordariomycetidae</taxon>
        <taxon>Sordariales</taxon>
        <taxon>Lasiosphaeriaceae</taxon>
        <taxon>Immersiella</taxon>
    </lineage>
</organism>
<evidence type="ECO:0000313" key="6">
    <source>
        <dbReference type="EMBL" id="KAK0631335.1"/>
    </source>
</evidence>
<dbReference type="InterPro" id="IPR020946">
    <property type="entry name" value="Flavin_mOase-like"/>
</dbReference>
<keyword evidence="5" id="KW-0503">Monooxygenase</keyword>
<dbReference type="GO" id="GO:0050661">
    <property type="term" value="F:NADP binding"/>
    <property type="evidence" value="ECO:0007669"/>
    <property type="project" value="InterPro"/>
</dbReference>
<dbReference type="AlphaFoldDB" id="A0AA39XDT4"/>
<dbReference type="GO" id="GO:0004499">
    <property type="term" value="F:N,N-dimethylaniline monooxygenase activity"/>
    <property type="evidence" value="ECO:0007669"/>
    <property type="project" value="InterPro"/>
</dbReference>
<name>A0AA39XDT4_9PEZI</name>
<evidence type="ECO:0008006" key="8">
    <source>
        <dbReference type="Google" id="ProtNLM"/>
    </source>
</evidence>
<dbReference type="SUPFAM" id="SSF51905">
    <property type="entry name" value="FAD/NAD(P)-binding domain"/>
    <property type="match status" value="1"/>
</dbReference>
<dbReference type="PANTHER" id="PTHR43872">
    <property type="entry name" value="MONOOXYGENASE, PUTATIVE (AFU_ORTHOLOGUE AFUA_8G02570)-RELATED"/>
    <property type="match status" value="1"/>
</dbReference>
<dbReference type="Pfam" id="PF00743">
    <property type="entry name" value="FMO-like"/>
    <property type="match status" value="1"/>
</dbReference>
<comment type="caution">
    <text evidence="6">The sequence shown here is derived from an EMBL/GenBank/DDBJ whole genome shotgun (WGS) entry which is preliminary data.</text>
</comment>
<evidence type="ECO:0000256" key="5">
    <source>
        <dbReference type="ARBA" id="ARBA00023033"/>
    </source>
</evidence>
<evidence type="ECO:0000256" key="4">
    <source>
        <dbReference type="ARBA" id="ARBA00023002"/>
    </source>
</evidence>
<reference evidence="6" key="1">
    <citation type="submission" date="2023-06" db="EMBL/GenBank/DDBJ databases">
        <title>Genome-scale phylogeny and comparative genomics of the fungal order Sordariales.</title>
        <authorList>
            <consortium name="Lawrence Berkeley National Laboratory"/>
            <person name="Hensen N."/>
            <person name="Bonometti L."/>
            <person name="Westerberg I."/>
            <person name="Brannstrom I.O."/>
            <person name="Guillou S."/>
            <person name="Cros-Aarteil S."/>
            <person name="Calhoun S."/>
            <person name="Haridas S."/>
            <person name="Kuo A."/>
            <person name="Mondo S."/>
            <person name="Pangilinan J."/>
            <person name="Riley R."/>
            <person name="Labutti K."/>
            <person name="Andreopoulos B."/>
            <person name="Lipzen A."/>
            <person name="Chen C."/>
            <person name="Yanf M."/>
            <person name="Daum C."/>
            <person name="Ng V."/>
            <person name="Clum A."/>
            <person name="Steindorff A."/>
            <person name="Ohm R."/>
            <person name="Martin F."/>
            <person name="Silar P."/>
            <person name="Natvig D."/>
            <person name="Lalanne C."/>
            <person name="Gautier V."/>
            <person name="Ament-Velasquez S.L."/>
            <person name="Kruys A."/>
            <person name="Hutchinson M.I."/>
            <person name="Powell A.J."/>
            <person name="Barry K."/>
            <person name="Miller A.N."/>
            <person name="Grigoriev I.V."/>
            <person name="Debuchy R."/>
            <person name="Gladieux P."/>
            <person name="Thoren M.H."/>
            <person name="Johannesson H."/>
        </authorList>
    </citation>
    <scope>NUCLEOTIDE SEQUENCE</scope>
    <source>
        <strain evidence="6">CBS 606.72</strain>
    </source>
</reference>
<proteinExistence type="predicted"/>
<dbReference type="Gene3D" id="3.50.50.60">
    <property type="entry name" value="FAD/NAD(P)-binding domain"/>
    <property type="match status" value="3"/>
</dbReference>
<keyword evidence="7" id="KW-1185">Reference proteome</keyword>
<protein>
    <recommendedName>
        <fullName evidence="8">Flavin-containing monooxygenase</fullName>
    </recommendedName>
</protein>